<evidence type="ECO:0000313" key="2">
    <source>
        <dbReference type="EMBL" id="MDS1309941.1"/>
    </source>
</evidence>
<evidence type="ECO:0000259" key="1">
    <source>
        <dbReference type="Pfam" id="PF19501"/>
    </source>
</evidence>
<dbReference type="EMBL" id="JAVMBO010000007">
    <property type="protein sequence ID" value="MDS1309941.1"/>
    <property type="molecule type" value="Genomic_DNA"/>
</dbReference>
<dbReference type="InterPro" id="IPR048329">
    <property type="entry name" value="PcRGLX_1st"/>
</dbReference>
<proteinExistence type="predicted"/>
<organism evidence="2 3">
    <name type="scientific">Marinobacter xiaoshiensis</name>
    <dbReference type="NCBI Taxonomy" id="3073652"/>
    <lineage>
        <taxon>Bacteria</taxon>
        <taxon>Pseudomonadati</taxon>
        <taxon>Pseudomonadota</taxon>
        <taxon>Gammaproteobacteria</taxon>
        <taxon>Pseudomonadales</taxon>
        <taxon>Marinobacteraceae</taxon>
        <taxon>Marinobacter</taxon>
    </lineage>
</organism>
<sequence>MEKVAIQIREPNGTARIKEPVGLGIPVPKGTVRNAQQLALMDGDKPLTVQLQPLAHWPDGSIRWVHVSTLVDLAPNSQKDLVLAHLKTPSPSTTKAAVSQTAGGLQITTATGSVILQPDSLAWQVRNPNDEVVPSAVILSDDAGAPCTAKAESNWEITHKGPVLVAATLKGQWIKQTNEPLARFECELRIFLETGLVQLELVTHNPKRARHPGGLWDLGDPGSVHFHELAVETAVPGTSTAKVTPQATDVSPSVLNLADFNLYQDSSGGENWQSRNHVDANGEVTTQFCGYRLTSAGKLEREGKRANPLVSIEHDSGQLELAVPHFWQNFPTSLRKEGNKVTAGLFPKDSKSVYELQGGERKTLRCLMSYQGGTSLSAMAYTPLAPIIAPECYERAEAFPWFKANTQPGPLDHLIAEGLEGESNFFAKREVIDEFGWRNFGDIFADHETLYQAEGEEPFISHYNNQYDAICGFARQFALTGDSRWFELMDDLASHVADIDIYHTEEDRAEYNNGLFWHTDHYLDAYTATHRTFSKHNDTSSTPGQTGGGPAAEHCYTTGLLYHHYLTGSQASRDAVLQLANWIRTWHEGQGGLLEQILALKKHDLPMLKALVKGQRPSAHQYPFTRGTGNYLNALLDASLLEPGENWLNQAEVVISKTIHPADNIEIRNLLDVETGWSYLILMTSIARYLHIKREFGKTDAHFNYARDAFMHYAHWMLENERPFLSDPEQLEFPNDTWVAQDIRKAMLMFQAAELNPPNAKAFQDRGSRWLTEICETLTKSEQKHYSRILIILMQNYGAHQTGYREGVTEELTGEPSKATPNKLPILTWGELLARVVTRLVRGALTFRPSKERAWIQARLDRT</sequence>
<protein>
    <recommendedName>
        <fullName evidence="1">PcRGLX/YetA-like N-terminal RIFT barrel domain-containing protein</fullName>
    </recommendedName>
</protein>
<gene>
    <name evidence="2" type="ORF">RKA07_07435</name>
</gene>
<keyword evidence="3" id="KW-1185">Reference proteome</keyword>
<feature type="domain" description="PcRGLX/YetA-like N-terminal RIFT barrel" evidence="1">
    <location>
        <begin position="18"/>
        <end position="68"/>
    </location>
</feature>
<name>A0ABU2HH53_9GAMM</name>
<dbReference type="InterPro" id="IPR045793">
    <property type="entry name" value="PcRGLX/YetA-like"/>
</dbReference>
<dbReference type="PANTHER" id="PTHR40081">
    <property type="entry name" value="CONCANAVALIN A-LIKE LECTIN/GLUCANASE"/>
    <property type="match status" value="1"/>
</dbReference>
<dbReference type="RefSeq" id="WP_310966004.1">
    <property type="nucleotide sequence ID" value="NZ_JAVMBO010000007.1"/>
</dbReference>
<evidence type="ECO:0000313" key="3">
    <source>
        <dbReference type="Proteomes" id="UP001267407"/>
    </source>
</evidence>
<dbReference type="Pfam" id="PF19501">
    <property type="entry name" value="PcRGLX_1st"/>
    <property type="match status" value="1"/>
</dbReference>
<dbReference type="PANTHER" id="PTHR40081:SF1">
    <property type="entry name" value="TAT PATHWAY SIGNAL SEQUENCE DOMAIN PROTEIN"/>
    <property type="match status" value="1"/>
</dbReference>
<accession>A0ABU2HH53</accession>
<comment type="caution">
    <text evidence="2">The sequence shown here is derived from an EMBL/GenBank/DDBJ whole genome shotgun (WGS) entry which is preliminary data.</text>
</comment>
<reference evidence="2" key="1">
    <citation type="submission" date="2023-09" db="EMBL/GenBank/DDBJ databases">
        <title>Marinobacter sediminicola sp. nov. and Marinobacter maritimum sp. nov., isolated from marine sediment.</title>
        <authorList>
            <person name="An J."/>
        </authorList>
    </citation>
    <scope>NUCLEOTIDE SEQUENCE</scope>
    <source>
        <strain evidence="2">F60267</strain>
    </source>
</reference>
<dbReference type="Proteomes" id="UP001267407">
    <property type="component" value="Unassembled WGS sequence"/>
</dbReference>